<keyword evidence="2" id="KW-1185">Reference proteome</keyword>
<dbReference type="SMART" id="SM00368">
    <property type="entry name" value="LRR_RI"/>
    <property type="match status" value="1"/>
</dbReference>
<reference evidence="1 2" key="1">
    <citation type="submission" date="2021-06" db="EMBL/GenBank/DDBJ databases">
        <authorList>
            <person name="Palmer J.M."/>
        </authorList>
    </citation>
    <scope>NUCLEOTIDE SEQUENCE [LARGE SCALE GENOMIC DNA]</scope>
    <source>
        <strain evidence="2">if_2019</strain>
        <tissue evidence="1">Muscle</tissue>
    </source>
</reference>
<name>A0ABV0VKY8_9TELE</name>
<organism evidence="1 2">
    <name type="scientific">Ilyodon furcidens</name>
    <name type="common">goldbreast splitfin</name>
    <dbReference type="NCBI Taxonomy" id="33524"/>
    <lineage>
        <taxon>Eukaryota</taxon>
        <taxon>Metazoa</taxon>
        <taxon>Chordata</taxon>
        <taxon>Craniata</taxon>
        <taxon>Vertebrata</taxon>
        <taxon>Euteleostomi</taxon>
        <taxon>Actinopterygii</taxon>
        <taxon>Neopterygii</taxon>
        <taxon>Teleostei</taxon>
        <taxon>Neoteleostei</taxon>
        <taxon>Acanthomorphata</taxon>
        <taxon>Ovalentaria</taxon>
        <taxon>Atherinomorphae</taxon>
        <taxon>Cyprinodontiformes</taxon>
        <taxon>Goodeidae</taxon>
        <taxon>Ilyodon</taxon>
    </lineage>
</organism>
<evidence type="ECO:0000313" key="1">
    <source>
        <dbReference type="EMBL" id="MEQ2257397.1"/>
    </source>
</evidence>
<dbReference type="SUPFAM" id="SSF52047">
    <property type="entry name" value="RNI-like"/>
    <property type="match status" value="1"/>
</dbReference>
<dbReference type="PANTHER" id="PTHR24112:SF32">
    <property type="entry name" value="CAPPING PROTEIN, ARP2_3 AND MYOSIN-I LINKER PROTEIN 2"/>
    <property type="match status" value="1"/>
</dbReference>
<evidence type="ECO:0000313" key="2">
    <source>
        <dbReference type="Proteomes" id="UP001482620"/>
    </source>
</evidence>
<dbReference type="Proteomes" id="UP001482620">
    <property type="component" value="Unassembled WGS sequence"/>
</dbReference>
<sequence length="98" mass="10527">ALTDLLHRIAQLIQDEECPLQSLSVCDSKLKTGIHILLSALGGHATLAELDISGNNIGDTGAKMLAKALMTNTKLRSLTWDRNNVTARGFQDVADALE</sequence>
<dbReference type="PANTHER" id="PTHR24112">
    <property type="entry name" value="LEUCINE-RICH REPEAT, ISOFORM F-RELATED"/>
    <property type="match status" value="1"/>
</dbReference>
<dbReference type="InterPro" id="IPR001611">
    <property type="entry name" value="Leu-rich_rpt"/>
</dbReference>
<comment type="caution">
    <text evidence="1">The sequence shown here is derived from an EMBL/GenBank/DDBJ whole genome shotgun (WGS) entry which is preliminary data.</text>
</comment>
<dbReference type="Gene3D" id="3.80.10.10">
    <property type="entry name" value="Ribonuclease Inhibitor"/>
    <property type="match status" value="1"/>
</dbReference>
<dbReference type="InterPro" id="IPR032675">
    <property type="entry name" value="LRR_dom_sf"/>
</dbReference>
<accession>A0ABV0VKY8</accession>
<feature type="non-terminal residue" evidence="1">
    <location>
        <position position="1"/>
    </location>
</feature>
<gene>
    <name evidence="1" type="primary">CARMIL1_2</name>
    <name evidence="1" type="ORF">ILYODFUR_034378</name>
</gene>
<proteinExistence type="predicted"/>
<protein>
    <submittedName>
        <fullName evidence="1">F-actin-uncapping protein LRRC16A</fullName>
    </submittedName>
</protein>
<feature type="non-terminal residue" evidence="1">
    <location>
        <position position="98"/>
    </location>
</feature>
<dbReference type="Pfam" id="PF13516">
    <property type="entry name" value="LRR_6"/>
    <property type="match status" value="1"/>
</dbReference>
<dbReference type="InterPro" id="IPR051279">
    <property type="entry name" value="PP1-Reg/Actin-Interact_Protein"/>
</dbReference>
<dbReference type="EMBL" id="JAHRIQ010110437">
    <property type="protein sequence ID" value="MEQ2257397.1"/>
    <property type="molecule type" value="Genomic_DNA"/>
</dbReference>